<dbReference type="SUPFAM" id="SSF54862">
    <property type="entry name" value="4Fe-4S ferredoxins"/>
    <property type="match status" value="1"/>
</dbReference>
<comment type="caution">
    <text evidence="6">The sequence shown here is derived from an EMBL/GenBank/DDBJ whole genome shotgun (WGS) entry which is preliminary data.</text>
</comment>
<accession>A0A370B9E3</accession>
<dbReference type="InterPro" id="IPR001080">
    <property type="entry name" value="3Fe4S_ferredoxin"/>
</dbReference>
<proteinExistence type="predicted"/>
<evidence type="ECO:0000313" key="7">
    <source>
        <dbReference type="Proteomes" id="UP000253741"/>
    </source>
</evidence>
<dbReference type="Proteomes" id="UP000253741">
    <property type="component" value="Unassembled WGS sequence"/>
</dbReference>
<dbReference type="OrthoDB" id="4557285at2"/>
<comment type="function">
    <text evidence="4">Ferredoxins are iron-sulfur proteins that transfer electrons in a wide variety of metabolic reactions.</text>
</comment>
<name>A0A370B9E3_9ACTN</name>
<dbReference type="Gene3D" id="3.30.70.20">
    <property type="match status" value="1"/>
</dbReference>
<organism evidence="6 7">
    <name type="scientific">Streptomyces corynorhini</name>
    <dbReference type="NCBI Taxonomy" id="2282652"/>
    <lineage>
        <taxon>Bacteria</taxon>
        <taxon>Bacillati</taxon>
        <taxon>Actinomycetota</taxon>
        <taxon>Actinomycetes</taxon>
        <taxon>Kitasatosporales</taxon>
        <taxon>Streptomycetaceae</taxon>
        <taxon>Streptomyces</taxon>
    </lineage>
</organism>
<dbReference type="RefSeq" id="WP_114624637.1">
    <property type="nucleotide sequence ID" value="NZ_QQNA01000123.1"/>
</dbReference>
<gene>
    <name evidence="6" type="ORF">DVH02_16865</name>
</gene>
<keyword evidence="4" id="KW-0813">Transport</keyword>
<reference evidence="6 7" key="1">
    <citation type="submission" date="2018-07" db="EMBL/GenBank/DDBJ databases">
        <title>Streptomyces species from bats.</title>
        <authorList>
            <person name="Dunlap C."/>
        </authorList>
    </citation>
    <scope>NUCLEOTIDE SEQUENCE [LARGE SCALE GENOMIC DNA]</scope>
    <source>
        <strain evidence="6 7">AC230</strain>
    </source>
</reference>
<keyword evidence="4" id="KW-0249">Electron transport</keyword>
<dbReference type="InterPro" id="IPR017896">
    <property type="entry name" value="4Fe4S_Fe-S-bd"/>
</dbReference>
<keyword evidence="3 4" id="KW-0411">Iron-sulfur</keyword>
<evidence type="ECO:0000256" key="3">
    <source>
        <dbReference type="ARBA" id="ARBA00023014"/>
    </source>
</evidence>
<keyword evidence="1 4" id="KW-0479">Metal-binding</keyword>
<evidence type="ECO:0000256" key="1">
    <source>
        <dbReference type="ARBA" id="ARBA00022723"/>
    </source>
</evidence>
<dbReference type="GO" id="GO:0005506">
    <property type="term" value="F:iron ion binding"/>
    <property type="evidence" value="ECO:0007669"/>
    <property type="project" value="UniProtKB-UniRule"/>
</dbReference>
<protein>
    <recommendedName>
        <fullName evidence="4">Ferredoxin</fullName>
    </recommendedName>
</protein>
<dbReference type="Pfam" id="PF13370">
    <property type="entry name" value="Fer4_13"/>
    <property type="match status" value="1"/>
</dbReference>
<evidence type="ECO:0000256" key="4">
    <source>
        <dbReference type="RuleBase" id="RU368020"/>
    </source>
</evidence>
<feature type="domain" description="4Fe-4S ferredoxin-type" evidence="5">
    <location>
        <begin position="6"/>
        <end position="35"/>
    </location>
</feature>
<dbReference type="PRINTS" id="PR00352">
    <property type="entry name" value="3FE4SFRDOXIN"/>
</dbReference>
<dbReference type="GO" id="GO:0009055">
    <property type="term" value="F:electron transfer activity"/>
    <property type="evidence" value="ECO:0007669"/>
    <property type="project" value="UniProtKB-UniRule"/>
</dbReference>
<dbReference type="EMBL" id="QQNA01000123">
    <property type="protein sequence ID" value="RDG36999.1"/>
    <property type="molecule type" value="Genomic_DNA"/>
</dbReference>
<dbReference type="PROSITE" id="PS51379">
    <property type="entry name" value="4FE4S_FER_2"/>
    <property type="match status" value="1"/>
</dbReference>
<dbReference type="AlphaFoldDB" id="A0A370B9E3"/>
<sequence length="73" mass="7291">MPPEAERLVVDRALCIGSGLCAATAPRHFLLAADRRSIARPDAGAPDADAADAMALCPVEAISLVPGAGVAPA</sequence>
<keyword evidence="7" id="KW-1185">Reference proteome</keyword>
<keyword evidence="2 4" id="KW-0408">Iron</keyword>
<evidence type="ECO:0000259" key="5">
    <source>
        <dbReference type="PROSITE" id="PS51379"/>
    </source>
</evidence>
<evidence type="ECO:0000313" key="6">
    <source>
        <dbReference type="EMBL" id="RDG36999.1"/>
    </source>
</evidence>
<dbReference type="GO" id="GO:0051536">
    <property type="term" value="F:iron-sulfur cluster binding"/>
    <property type="evidence" value="ECO:0007669"/>
    <property type="project" value="UniProtKB-KW"/>
</dbReference>
<evidence type="ECO:0000256" key="2">
    <source>
        <dbReference type="ARBA" id="ARBA00023004"/>
    </source>
</evidence>